<evidence type="ECO:0000256" key="2">
    <source>
        <dbReference type="ARBA" id="ARBA00004651"/>
    </source>
</evidence>
<evidence type="ECO:0000256" key="3">
    <source>
        <dbReference type="ARBA" id="ARBA00022475"/>
    </source>
</evidence>
<dbReference type="PANTHER" id="PTHR33908">
    <property type="entry name" value="MANNOSYLTRANSFERASE YKCB-RELATED"/>
    <property type="match status" value="1"/>
</dbReference>
<feature type="transmembrane region" description="Helical" evidence="10">
    <location>
        <begin position="66"/>
        <end position="99"/>
    </location>
</feature>
<accession>A0ABV3R518</accession>
<keyword evidence="13" id="KW-1185">Reference proteome</keyword>
<evidence type="ECO:0000256" key="6">
    <source>
        <dbReference type="ARBA" id="ARBA00022692"/>
    </source>
</evidence>
<evidence type="ECO:0000313" key="13">
    <source>
        <dbReference type="Proteomes" id="UP001556196"/>
    </source>
</evidence>
<feature type="transmembrane region" description="Helical" evidence="10">
    <location>
        <begin position="305"/>
        <end position="324"/>
    </location>
</feature>
<dbReference type="Pfam" id="PF03901">
    <property type="entry name" value="Glyco_transf_22"/>
    <property type="match status" value="1"/>
</dbReference>
<name>A0ABV3R518_9HYPH</name>
<evidence type="ECO:0000256" key="7">
    <source>
        <dbReference type="ARBA" id="ARBA00022824"/>
    </source>
</evidence>
<dbReference type="Pfam" id="PF13231">
    <property type="entry name" value="PMT_2"/>
    <property type="match status" value="1"/>
</dbReference>
<feature type="domain" description="Glycosyltransferase RgtA/B/C/D-like" evidence="11">
    <location>
        <begin position="63"/>
        <end position="226"/>
    </location>
</feature>
<dbReference type="InterPro" id="IPR050297">
    <property type="entry name" value="LipidA_mod_glycosyltrf_83"/>
</dbReference>
<sequence>MLTASRAERLLPYGLLAAFFCVSILVRPLLPVDETRYLSVAWEMYVRQDFLVPTMNFAPYFQKPPLLFWLIDLAWGVLGVSRFAAVLVIFAISSLVIDLTRRLAIALFPDAPDIQRRVPWLLLGSVPFVLYSSLILFDLLLTACVLGCLLALLAYDRQGRLRFALLAGLLLGLGVLAKGPVILIHLAFPALLHPLWRQPDTGLSTRRFLAGFGLAVLVSAAIVAAWLGPALYSTGRDFAYGLVWEQSAGRVAGSAHGAHARPFYFYVLLTPLMLMPWCFFRDLWASRPWLRFRDGNGARSQDLRILRFLAVWLVGELLVFSAISGKQPHYLLPALPVLVLLLAYFMAGARVPTIARTAAAMLGLFAVGQLAASATIFYRYDLSSVAACVAANSDAELAFAGRYQGELTFLSRLEKPLTIVEPSAKDEWLQTHPDGYLIANMRHYPDATRSVACSQVFRSGHLVVLNGDRATTLGADTPPDPSAGG</sequence>
<keyword evidence="7" id="KW-0256">Endoplasmic reticulum</keyword>
<gene>
    <name evidence="12" type="ORF">ABUE31_19870</name>
</gene>
<keyword evidence="5 12" id="KW-0808">Transferase</keyword>
<protein>
    <submittedName>
        <fullName evidence="12">ArnT family glycosyltransferase</fullName>
        <ecNumber evidence="12">2.4.-.-</ecNumber>
    </submittedName>
</protein>
<proteinExistence type="predicted"/>
<evidence type="ECO:0000256" key="9">
    <source>
        <dbReference type="ARBA" id="ARBA00023136"/>
    </source>
</evidence>
<dbReference type="GO" id="GO:0016757">
    <property type="term" value="F:glycosyltransferase activity"/>
    <property type="evidence" value="ECO:0007669"/>
    <property type="project" value="UniProtKB-KW"/>
</dbReference>
<keyword evidence="4 12" id="KW-0328">Glycosyltransferase</keyword>
<evidence type="ECO:0000256" key="1">
    <source>
        <dbReference type="ARBA" id="ARBA00004586"/>
    </source>
</evidence>
<feature type="transmembrane region" description="Helical" evidence="10">
    <location>
        <begin position="208"/>
        <end position="228"/>
    </location>
</feature>
<evidence type="ECO:0000259" key="11">
    <source>
        <dbReference type="Pfam" id="PF13231"/>
    </source>
</evidence>
<dbReference type="InterPro" id="IPR005599">
    <property type="entry name" value="GPI_mannosylTrfase"/>
</dbReference>
<feature type="transmembrane region" description="Helical" evidence="10">
    <location>
        <begin position="359"/>
        <end position="380"/>
    </location>
</feature>
<feature type="transmembrane region" description="Helical" evidence="10">
    <location>
        <begin position="12"/>
        <end position="30"/>
    </location>
</feature>
<dbReference type="InterPro" id="IPR038731">
    <property type="entry name" value="RgtA/B/C-like"/>
</dbReference>
<dbReference type="Proteomes" id="UP001556196">
    <property type="component" value="Unassembled WGS sequence"/>
</dbReference>
<dbReference type="EMBL" id="JBFOCI010000007">
    <property type="protein sequence ID" value="MEW9808253.1"/>
    <property type="molecule type" value="Genomic_DNA"/>
</dbReference>
<evidence type="ECO:0000256" key="10">
    <source>
        <dbReference type="SAM" id="Phobius"/>
    </source>
</evidence>
<evidence type="ECO:0000256" key="4">
    <source>
        <dbReference type="ARBA" id="ARBA00022676"/>
    </source>
</evidence>
<keyword evidence="9 10" id="KW-0472">Membrane</keyword>
<dbReference type="PANTHER" id="PTHR33908:SF3">
    <property type="entry name" value="UNDECAPRENYL PHOSPHATE-ALPHA-4-AMINO-4-DEOXY-L-ARABINOSE ARABINOSYL TRANSFERASE"/>
    <property type="match status" value="1"/>
</dbReference>
<keyword evidence="6 10" id="KW-0812">Transmembrane</keyword>
<evidence type="ECO:0000256" key="5">
    <source>
        <dbReference type="ARBA" id="ARBA00022679"/>
    </source>
</evidence>
<comment type="caution">
    <text evidence="12">The sequence shown here is derived from an EMBL/GenBank/DDBJ whole genome shotgun (WGS) entry which is preliminary data.</text>
</comment>
<keyword evidence="3" id="KW-1003">Cell membrane</keyword>
<keyword evidence="8 10" id="KW-1133">Transmembrane helix</keyword>
<dbReference type="RefSeq" id="WP_367725477.1">
    <property type="nucleotide sequence ID" value="NZ_JBFOCI010000007.1"/>
</dbReference>
<comment type="subcellular location">
    <subcellularLocation>
        <location evidence="2">Cell membrane</location>
        <topology evidence="2">Multi-pass membrane protein</topology>
    </subcellularLocation>
    <subcellularLocation>
        <location evidence="1">Endoplasmic reticulum membrane</location>
    </subcellularLocation>
</comment>
<dbReference type="EC" id="2.4.-.-" evidence="12"/>
<feature type="transmembrane region" description="Helical" evidence="10">
    <location>
        <begin position="263"/>
        <end position="284"/>
    </location>
</feature>
<reference evidence="12 13" key="1">
    <citation type="submission" date="2024-06" db="EMBL/GenBank/DDBJ databases">
        <authorList>
            <person name="Tuo L."/>
        </authorList>
    </citation>
    <scope>NUCLEOTIDE SEQUENCE [LARGE SCALE GENOMIC DNA]</scope>
    <source>
        <strain evidence="12 13">ZMM04-5</strain>
    </source>
</reference>
<feature type="transmembrane region" description="Helical" evidence="10">
    <location>
        <begin position="120"/>
        <end position="153"/>
    </location>
</feature>
<organism evidence="12 13">
    <name type="scientific">Mesorhizobium marinum</name>
    <dbReference type="NCBI Taxonomy" id="3228790"/>
    <lineage>
        <taxon>Bacteria</taxon>
        <taxon>Pseudomonadati</taxon>
        <taxon>Pseudomonadota</taxon>
        <taxon>Alphaproteobacteria</taxon>
        <taxon>Hyphomicrobiales</taxon>
        <taxon>Phyllobacteriaceae</taxon>
        <taxon>Mesorhizobium</taxon>
    </lineage>
</organism>
<feature type="transmembrane region" description="Helical" evidence="10">
    <location>
        <begin position="165"/>
        <end position="188"/>
    </location>
</feature>
<evidence type="ECO:0000256" key="8">
    <source>
        <dbReference type="ARBA" id="ARBA00022989"/>
    </source>
</evidence>
<evidence type="ECO:0000313" key="12">
    <source>
        <dbReference type="EMBL" id="MEW9808253.1"/>
    </source>
</evidence>
<feature type="transmembrane region" description="Helical" evidence="10">
    <location>
        <begin position="330"/>
        <end position="347"/>
    </location>
</feature>